<reference evidence="7 8" key="1">
    <citation type="journal article" date="2001" name="Nature">
        <title>Initial sequencing and analysis of the human genome.</title>
        <authorList>
            <consortium name="International Human Genome Sequencing Consortium"/>
            <person name="Lander E.S."/>
            <person name="Linton L.M."/>
            <person name="Birren B."/>
            <person name="Nusbaum C."/>
            <person name="Zody M.C."/>
            <person name="Baldwin J."/>
            <person name="Devon K."/>
            <person name="Dewar K."/>
            <person name="Doyle M."/>
            <person name="FitzHugh W."/>
            <person name="Funke R."/>
            <person name="Gage D."/>
            <person name="Harris K."/>
            <person name="Heaford A."/>
            <person name="Howland J."/>
            <person name="Kann L."/>
            <person name="Lehoczky J."/>
            <person name="LeVine R."/>
            <person name="McEwan P."/>
            <person name="McKernan K."/>
            <person name="Meldrim J."/>
            <person name="Mesirov J.P."/>
            <person name="Miranda C."/>
            <person name="Morris W."/>
            <person name="Naylor J."/>
            <person name="Raymond C."/>
            <person name="Rosetti M."/>
            <person name="Santos R."/>
            <person name="Sheridan A."/>
            <person name="Sougnez C."/>
            <person name="Stange-Thomann N."/>
            <person name="Stojanovic N."/>
            <person name="Subramanian A."/>
            <person name="Wyman D."/>
            <person name="Rogers J."/>
            <person name="Sulston J."/>
            <person name="Ainscough R."/>
            <person name="Beck S."/>
            <person name="Bentley D."/>
            <person name="Burton J."/>
            <person name="Clee C."/>
            <person name="Carter N."/>
            <person name="Coulson A."/>
            <person name="Deadman R."/>
            <person name="Deloukas P."/>
            <person name="Dunham A."/>
            <person name="Dunham I."/>
            <person name="Durbin R."/>
            <person name="French L."/>
            <person name="Grafham D."/>
            <person name="Gregory S."/>
            <person name="Hubbard T."/>
            <person name="Humphray S."/>
            <person name="Hunt A."/>
            <person name="Jones M."/>
            <person name="Lloyd C."/>
            <person name="McMurray A."/>
            <person name="Matthews L."/>
            <person name="Mercer S."/>
            <person name="Milne S."/>
            <person name="Mullikin J.C."/>
            <person name="Mungall A."/>
            <person name="Plumb R."/>
            <person name="Ross M."/>
            <person name="Shownkeen R."/>
            <person name="Sims S."/>
            <person name="Waterston R.H."/>
            <person name="Wilson R.K."/>
            <person name="Hillier L.W."/>
            <person name="McPherson J.D."/>
            <person name="Marra M.A."/>
            <person name="Mardis E.R."/>
            <person name="Fulton L.A."/>
            <person name="Chinwalla A.T."/>
            <person name="Pepin K.H."/>
            <person name="Gish W.R."/>
            <person name="Chissoe S.L."/>
            <person name="Wendl M.C."/>
            <person name="Delehaunty K.D."/>
            <person name="Miner T.L."/>
            <person name="Delehaunty A."/>
            <person name="Kramer J.B."/>
            <person name="Cook L.L."/>
            <person name="Fulton R.S."/>
            <person name="Johnson D.L."/>
            <person name="Minx P.J."/>
            <person name="Clifton S.W."/>
            <person name="Hawkins T."/>
            <person name="Branscomb E."/>
            <person name="Predki P."/>
            <person name="Richardson P."/>
            <person name="Wenning S."/>
            <person name="Slezak T."/>
            <person name="Doggett N."/>
            <person name="Cheng J.F."/>
            <person name="Olsen A."/>
            <person name="Lucas S."/>
            <person name="Elkin C."/>
            <person name="Uberbacher E."/>
            <person name="Frazier M."/>
            <person name="Gibbs R.A."/>
            <person name="Muzny D.M."/>
            <person name="Scherer S.E."/>
            <person name="Bouck J.B."/>
            <person name="Sodergren E.J."/>
            <person name="Worley K.C."/>
            <person name="Rives C.M."/>
            <person name="Gorrell J.H."/>
            <person name="Metzker M.L."/>
            <person name="Naylor S.L."/>
            <person name="Kucherlapati R.S."/>
            <person name="Nelson D.L."/>
            <person name="Weinstock G.M."/>
            <person name="Sakaki Y."/>
            <person name="Fujiyama A."/>
            <person name="Hattori M."/>
            <person name="Yada T."/>
            <person name="Toyoda A."/>
            <person name="Itoh T."/>
            <person name="Kawagoe C."/>
            <person name="Watanabe H."/>
            <person name="Totoki Y."/>
            <person name="Taylor T."/>
            <person name="Weissenbach J."/>
            <person name="Heilig R."/>
            <person name="Saurin W."/>
            <person name="Artiguenave F."/>
            <person name="Brottier P."/>
            <person name="Bruls T."/>
            <person name="Pelletier E."/>
            <person name="Robert C."/>
            <person name="Wincker P."/>
            <person name="Smith D.R."/>
            <person name="Doucette-Stamm L."/>
            <person name="Rubenfield M."/>
            <person name="Weinstock K."/>
            <person name="Lee H.M."/>
            <person name="Dubois J."/>
            <person name="Rosenthal A."/>
            <person name="Platzer M."/>
            <person name="Nyakatura G."/>
            <person name="Taudien S."/>
            <person name="Rump A."/>
            <person name="Yang H."/>
            <person name="Yu J."/>
            <person name="Wang J."/>
            <person name="Huang G."/>
            <person name="Gu J."/>
            <person name="Hood L."/>
            <person name="Rowen L."/>
            <person name="Madan A."/>
            <person name="Qin S."/>
            <person name="Davis R.W."/>
            <person name="Federspiel N.A."/>
            <person name="Abola A.P."/>
            <person name="Proctor M.J."/>
            <person name="Myers R.M."/>
            <person name="Schmutz J."/>
            <person name="Dickson M."/>
            <person name="Grimwood J."/>
            <person name="Cox D.R."/>
            <person name="Olson M.V."/>
            <person name="Kaul R."/>
            <person name="Raymond C."/>
            <person name="Shimizu N."/>
            <person name="Kawasaki K."/>
            <person name="Minoshima S."/>
            <person name="Evans G.A."/>
            <person name="Athanasiou M."/>
            <person name="Schultz R."/>
            <person name="Roe B.A."/>
            <person name="Chen F."/>
            <person name="Pan H."/>
            <person name="Ramser J."/>
            <person name="Lehrach H."/>
            <person name="Reinhardt R."/>
            <person name="McCombie W.R."/>
            <person name="de la Bastide M."/>
            <person name="Dedhia N."/>
            <person name="Blocker H."/>
            <person name="Hornischer K."/>
            <person name="Nordsiek G."/>
            <person name="Agarwala R."/>
            <person name="Aravind L."/>
            <person name="Bailey J.A."/>
            <person name="Bateman A."/>
            <person name="Batzoglou S."/>
            <person name="Birney E."/>
            <person name="Bork P."/>
            <person name="Brown D.G."/>
            <person name="Burge C.B."/>
            <person name="Cerutti L."/>
            <person name="Chen H.C."/>
            <person name="Church D."/>
            <person name="Clamp M."/>
            <person name="Copley R.R."/>
            <person name="Doerks T."/>
            <person name="Eddy S.R."/>
            <person name="Eichler E.E."/>
            <person name="Furey T.S."/>
            <person name="Galagan J."/>
            <person name="Gilbert J.G."/>
            <person name="Harmon C."/>
            <person name="Hayashizaki Y."/>
            <person name="Haussler D."/>
            <person name="Hermjakob H."/>
            <person name="Hokamp K."/>
            <person name="Jang W."/>
            <person name="Johnson L.S."/>
            <person name="Jones T.A."/>
            <person name="Kasif S."/>
            <person name="Kaspryzk A."/>
            <person name="Kennedy S."/>
            <person name="Kent W.J."/>
            <person name="Kitts P."/>
            <person name="Koonin E.V."/>
            <person name="Korf I."/>
            <person name="Kulp D."/>
            <person name="Lancet D."/>
            <person name="Lowe T.M."/>
            <person name="McLysaght A."/>
            <person name="Mikkelsen T."/>
            <person name="Moran J.V."/>
            <person name="Mulder N."/>
            <person name="Pollara V.J."/>
            <person name="Ponting C.P."/>
            <person name="Schuler G."/>
            <person name="Schultz J."/>
            <person name="Slater G."/>
            <person name="Smit A.F."/>
            <person name="Stupka E."/>
            <person name="Szustakowski J."/>
            <person name="Thierry-Mieg D."/>
            <person name="Thierry-Mieg J."/>
            <person name="Wagner L."/>
            <person name="Wallis J."/>
            <person name="Wheeler R."/>
            <person name="Williams A."/>
            <person name="Wolf Y.I."/>
            <person name="Wolfe K.H."/>
            <person name="Yang S.P."/>
            <person name="Yeh R.F."/>
            <person name="Collins F."/>
            <person name="Guyer M.S."/>
            <person name="Peterson J."/>
            <person name="Felsenfeld A."/>
            <person name="Wetterstrand K.A."/>
            <person name="Patrinos A."/>
            <person name="Morgan M.J."/>
            <person name="de Jong P."/>
            <person name="Catanese J.J."/>
            <person name="Osoegawa K."/>
            <person name="Shizuya H."/>
            <person name="Choi S."/>
            <person name="Chen Y.J."/>
        </authorList>
    </citation>
    <scope>NUCLEOTIDE SEQUENCE [LARGE SCALE GENOMIC DNA]</scope>
</reference>
<sequence length="91" mass="10503">NIWGPFLIISPASTLNNWHQEFTRFVPKFKVLPYWGNPHDRKVIRRFWSQCSLEDPLTVPVSESAFANRDPNSEHHGRALGSAAFHYANII</sequence>
<dbReference type="GO" id="GO:0016787">
    <property type="term" value="F:hydrolase activity"/>
    <property type="evidence" value="ECO:0007669"/>
    <property type="project" value="UniProtKB-KW"/>
</dbReference>
<proteinExistence type="evidence at protein level"/>
<dbReference type="VEuPathDB" id="HostDB:ENSG00000128908"/>
<dbReference type="InterPro" id="IPR038718">
    <property type="entry name" value="SNF2-like_sf"/>
</dbReference>
<comment type="function">
    <text evidence="5">ATPase component of the INO80 complex which remodels chromatin by shifting nucleosomes and is involved in DNA repair.</text>
</comment>
<dbReference type="HGNC" id="HGNC:26956">
    <property type="gene designation" value="INO80"/>
</dbReference>
<dbReference type="Ensembl" id="ENST00000559995.2">
    <property type="protein sequence ID" value="ENSP00000454057.2"/>
    <property type="gene ID" value="ENSG00000128908.19"/>
</dbReference>
<keyword evidence="5" id="KW-0234">DNA repair</keyword>
<dbReference type="HOGENOM" id="CLU_2628222_0_0_1"/>
<dbReference type="GO" id="GO:0003677">
    <property type="term" value="F:DNA binding"/>
    <property type="evidence" value="ECO:0007669"/>
    <property type="project" value="UniProtKB-UniRule"/>
</dbReference>
<dbReference type="EC" id="3.6.4.-" evidence="5"/>
<dbReference type="UCSC" id="uc059hwz.1">
    <property type="organism name" value="human"/>
</dbReference>
<keyword evidence="4 5" id="KW-0238">DNA-binding</keyword>
<dbReference type="InterPro" id="IPR027417">
    <property type="entry name" value="P-loop_NTPase"/>
</dbReference>
<dbReference type="MassIVE" id="H0YNL3"/>
<comment type="similarity">
    <text evidence="5">Belongs to the SNF2/RAD54 helicase family.</text>
</comment>
<keyword evidence="5" id="KW-0378">Hydrolase</keyword>
<dbReference type="AlphaFoldDB" id="H0YNL3"/>
<evidence type="ECO:0000256" key="1">
    <source>
        <dbReference type="ARBA" id="ARBA00004123"/>
    </source>
</evidence>
<comment type="subunit">
    <text evidence="5">Component of the INO80 chromatin-remodeling complex.</text>
</comment>
<evidence type="ECO:0000256" key="3">
    <source>
        <dbReference type="ARBA" id="ARBA00022840"/>
    </source>
</evidence>
<keyword evidence="9" id="KW-1267">Proteomics identification</keyword>
<dbReference type="Bgee" id="ENSG00000128908">
    <property type="expression patterns" value="Expressed in cardiac muscle of right atrium and 191 other cell types or tissues"/>
</dbReference>
<reference evidence="7 8" key="3">
    <citation type="journal article" date="2006" name="Nature">
        <title>Analysis of the DNA sequence and duplication history of human chromosome 15.</title>
        <authorList>
            <person name="Zody M.C."/>
            <person name="Garber M."/>
            <person name="Sharpe T."/>
            <person name="Young S.K."/>
            <person name="Rowen L."/>
            <person name="O'Neill K."/>
            <person name="Whittaker C.A."/>
            <person name="Kamal M."/>
            <person name="Chang J.L."/>
            <person name="Cuomo C.A."/>
            <person name="Dewar K."/>
            <person name="FitzGerald M.G."/>
            <person name="Kodira C.D."/>
            <person name="Madan A."/>
            <person name="Qin S."/>
            <person name="Yang X."/>
            <person name="Abbasi N."/>
            <person name="Abouelleil A."/>
            <person name="Arachchi H.M."/>
            <person name="Baradarani L."/>
            <person name="Birditt B."/>
            <person name="Bloom S."/>
            <person name="Bloom T."/>
            <person name="Borowsky M.L."/>
            <person name="Burke J."/>
            <person name="Butler J."/>
            <person name="Cook A."/>
            <person name="DeArellano K."/>
            <person name="DeCaprio D."/>
            <person name="Dorris L.III."/>
            <person name="Dors M."/>
            <person name="Eichler E.E."/>
            <person name="Engels R."/>
            <person name="Fahey J."/>
            <person name="Fleetwood P."/>
            <person name="Friedman C."/>
            <person name="Gearin G."/>
            <person name="Hall J.L."/>
            <person name="Hensley G."/>
            <person name="Johnson E."/>
            <person name="Jones C."/>
            <person name="Kamat A."/>
            <person name="Kaur A."/>
            <person name="Locke D.P."/>
            <person name="Madan A."/>
            <person name="Munson G."/>
            <person name="Jaffe D.B."/>
            <person name="Lui A."/>
            <person name="Macdonald P."/>
            <person name="Mauceli E."/>
            <person name="Naylor J.W."/>
            <person name="Nesbitt R."/>
            <person name="Nicol R."/>
            <person name="O'Leary S.B."/>
            <person name="Ratcliffe A."/>
            <person name="Rounsley S."/>
            <person name="She X."/>
            <person name="Sneddon K.M."/>
            <person name="Stewart S."/>
            <person name="Sougnez C."/>
            <person name="Stone S.M."/>
            <person name="Topham K."/>
            <person name="Vincent D."/>
            <person name="Wang S."/>
            <person name="Zimmer A.R."/>
            <person name="Birren B.W."/>
            <person name="Hood L."/>
            <person name="Lander E.S."/>
            <person name="Nusbaum C."/>
        </authorList>
    </citation>
    <scope>NUCLEOTIDE SEQUENCE [LARGE SCALE GENOMIC DNA]</scope>
</reference>
<comment type="subcellular location">
    <subcellularLocation>
        <location evidence="1 5">Nucleus</location>
    </subcellularLocation>
</comment>
<comment type="domain">
    <text evidence="5">The DBINO region is involved in binding to DNA.</text>
</comment>
<dbReference type="GO" id="GO:0006338">
    <property type="term" value="P:chromatin remodeling"/>
    <property type="evidence" value="ECO:0007669"/>
    <property type="project" value="UniProtKB-UniRule"/>
</dbReference>
<reference evidence="7" key="4">
    <citation type="submission" date="2025-08" db="UniProtKB">
        <authorList>
            <consortium name="Ensembl"/>
        </authorList>
    </citation>
    <scope>IDENTIFICATION</scope>
</reference>
<dbReference type="Gene3D" id="3.40.50.10810">
    <property type="entry name" value="Tandem AAA-ATPase domain"/>
    <property type="match status" value="1"/>
</dbReference>
<evidence type="ECO:0000313" key="7">
    <source>
        <dbReference type="Ensembl" id="ENSP00000454057.2"/>
    </source>
</evidence>
<dbReference type="Proteomes" id="UP000005640">
    <property type="component" value="Chromosome 15"/>
</dbReference>
<dbReference type="SUPFAM" id="SSF52540">
    <property type="entry name" value="P-loop containing nucleoside triphosphate hydrolases"/>
    <property type="match status" value="1"/>
</dbReference>
<dbReference type="GeneTree" id="ENSGT00900000141110"/>
<keyword evidence="3 5" id="KW-0067">ATP-binding</keyword>
<dbReference type="EMBL" id="AC021753">
    <property type="status" value="NOT_ANNOTATED_CDS"/>
    <property type="molecule type" value="Genomic_DNA"/>
</dbReference>
<feature type="non-terminal residue" evidence="7">
    <location>
        <position position="1"/>
    </location>
</feature>
<dbReference type="GO" id="GO:0006281">
    <property type="term" value="P:DNA repair"/>
    <property type="evidence" value="ECO:0007669"/>
    <property type="project" value="UniProtKB-UniRule"/>
</dbReference>
<dbReference type="InterPro" id="IPR050520">
    <property type="entry name" value="INO80/SWR1_helicase"/>
</dbReference>
<reference evidence="7" key="5">
    <citation type="submission" date="2025-09" db="UniProtKB">
        <authorList>
            <consortium name="Ensembl"/>
        </authorList>
    </citation>
    <scope>IDENTIFICATION</scope>
</reference>
<keyword evidence="5" id="KW-0227">DNA damage</keyword>
<dbReference type="GO" id="GO:0005524">
    <property type="term" value="F:ATP binding"/>
    <property type="evidence" value="ECO:0007669"/>
    <property type="project" value="UniProtKB-UniRule"/>
</dbReference>
<evidence type="ECO:0000256" key="5">
    <source>
        <dbReference type="RuleBase" id="RU368001"/>
    </source>
</evidence>
<dbReference type="OpenTargets" id="ENSG00000128908"/>
<dbReference type="ChiTaRS" id="INO80">
    <property type="organism name" value="human"/>
</dbReference>
<dbReference type="Ensembl" id="ENST00000559995.2">
    <property type="protein sequence ID" value="ENSP00000454057.2"/>
    <property type="gene ID" value="ENSG00000128908.20"/>
</dbReference>
<evidence type="ECO:0000256" key="4">
    <source>
        <dbReference type="ARBA" id="ARBA00023125"/>
    </source>
</evidence>
<protein>
    <recommendedName>
        <fullName evidence="5">Chromatin-remodeling ATPase INO80</fullName>
        <ecNumber evidence="5">3.6.4.-</ecNumber>
    </recommendedName>
</protein>
<comment type="catalytic activity">
    <reaction evidence="5">
        <text>ATP + H2O = ADP + phosphate + H(+)</text>
        <dbReference type="Rhea" id="RHEA:13065"/>
        <dbReference type="ChEBI" id="CHEBI:15377"/>
        <dbReference type="ChEBI" id="CHEBI:15378"/>
        <dbReference type="ChEBI" id="CHEBI:30616"/>
        <dbReference type="ChEBI" id="CHEBI:43474"/>
        <dbReference type="ChEBI" id="CHEBI:456216"/>
    </reaction>
</comment>
<dbReference type="Pfam" id="PF00176">
    <property type="entry name" value="SNF2-rel_dom"/>
    <property type="match status" value="1"/>
</dbReference>
<gene>
    <name evidence="7" type="primary">INO80</name>
</gene>
<dbReference type="ProteomicsDB" id="40596"/>
<dbReference type="GO" id="GO:0031011">
    <property type="term" value="C:Ino80 complex"/>
    <property type="evidence" value="ECO:0007669"/>
    <property type="project" value="UniProtKB-UniRule"/>
</dbReference>
<organism evidence="7 8">
    <name type="scientific">Homo sapiens</name>
    <name type="common">Human</name>
    <dbReference type="NCBI Taxonomy" id="9606"/>
    <lineage>
        <taxon>Eukaryota</taxon>
        <taxon>Metazoa</taxon>
        <taxon>Chordata</taxon>
        <taxon>Craniata</taxon>
        <taxon>Vertebrata</taxon>
        <taxon>Euteleostomi</taxon>
        <taxon>Mammalia</taxon>
        <taxon>Eutheria</taxon>
        <taxon>Euarchontoglires</taxon>
        <taxon>Primates</taxon>
        <taxon>Haplorrhini</taxon>
        <taxon>Catarrhini</taxon>
        <taxon>Hominidae</taxon>
        <taxon>Homo</taxon>
    </lineage>
</organism>
<evidence type="ECO:0000259" key="6">
    <source>
        <dbReference type="Pfam" id="PF00176"/>
    </source>
</evidence>
<dbReference type="PANTHER" id="PTHR45685">
    <property type="entry name" value="HELICASE SRCAP-RELATED"/>
    <property type="match status" value="1"/>
</dbReference>
<keyword evidence="8" id="KW-1185">Reference proteome</keyword>
<dbReference type="PANTHER" id="PTHR45685:SF2">
    <property type="entry name" value="CHROMATIN-REMODELING ATPASE INO80"/>
    <property type="match status" value="1"/>
</dbReference>
<dbReference type="SMR" id="H0YNL3"/>
<evidence type="ECO:0000256" key="2">
    <source>
        <dbReference type="ARBA" id="ARBA00022741"/>
    </source>
</evidence>
<accession>H0YNL3</accession>
<dbReference type="ExpressionAtlas" id="H0YNL3">
    <property type="expression patterns" value="baseline and differential"/>
</dbReference>
<evidence type="ECO:0000313" key="8">
    <source>
        <dbReference type="Proteomes" id="UP000005640"/>
    </source>
</evidence>
<reference evidence="7 8" key="2">
    <citation type="journal article" date="2004" name="Nature">
        <title>Finishing the euchromatic sequence of the human genome.</title>
        <authorList>
            <consortium name="International Human Genome Sequencing Consortium"/>
        </authorList>
    </citation>
    <scope>NUCLEOTIDE SEQUENCE [LARGE SCALE GENOMIC DNA]</scope>
</reference>
<name>H0YNL3_HUMAN</name>
<dbReference type="InterPro" id="IPR000330">
    <property type="entry name" value="SNF2_N"/>
</dbReference>
<dbReference type="OrthoDB" id="5847120at2759"/>
<evidence type="ECO:0007829" key="9">
    <source>
        <dbReference type="PeptideAtlas" id="H0YNL3"/>
    </source>
</evidence>
<feature type="domain" description="SNF2 N-terminal" evidence="6">
    <location>
        <begin position="3"/>
        <end position="45"/>
    </location>
</feature>
<keyword evidence="2" id="KW-0547">Nucleotide-binding</keyword>
<dbReference type="EMBL" id="AC020661">
    <property type="status" value="NOT_ANNOTATED_CDS"/>
    <property type="molecule type" value="Genomic_DNA"/>
</dbReference>